<gene>
    <name evidence="3" type="ORF">LTR09_009252</name>
</gene>
<evidence type="ECO:0000256" key="1">
    <source>
        <dbReference type="SAM" id="MobiDB-lite"/>
    </source>
</evidence>
<evidence type="ECO:0000313" key="4">
    <source>
        <dbReference type="Proteomes" id="UP001271007"/>
    </source>
</evidence>
<comment type="caution">
    <text evidence="3">The sequence shown here is derived from an EMBL/GenBank/DDBJ whole genome shotgun (WGS) entry which is preliminary data.</text>
</comment>
<proteinExistence type="predicted"/>
<reference evidence="3" key="1">
    <citation type="submission" date="2023-04" db="EMBL/GenBank/DDBJ databases">
        <title>Black Yeasts Isolated from many extreme environments.</title>
        <authorList>
            <person name="Coleine C."/>
            <person name="Stajich J.E."/>
            <person name="Selbmann L."/>
        </authorList>
    </citation>
    <scope>NUCLEOTIDE SEQUENCE</scope>
    <source>
        <strain evidence="3">CCFEE 5312</strain>
    </source>
</reference>
<protein>
    <recommendedName>
        <fullName evidence="2">Sld7 C-terminal domain-containing protein</fullName>
    </recommendedName>
</protein>
<evidence type="ECO:0000313" key="3">
    <source>
        <dbReference type="EMBL" id="KAK3049584.1"/>
    </source>
</evidence>
<feature type="domain" description="Sld7 C-terminal" evidence="2">
    <location>
        <begin position="312"/>
        <end position="407"/>
    </location>
</feature>
<dbReference type="Proteomes" id="UP001271007">
    <property type="component" value="Unassembled WGS sequence"/>
</dbReference>
<feature type="region of interest" description="Disordered" evidence="1">
    <location>
        <begin position="268"/>
        <end position="313"/>
    </location>
</feature>
<evidence type="ECO:0000259" key="2">
    <source>
        <dbReference type="Pfam" id="PF18596"/>
    </source>
</evidence>
<dbReference type="AlphaFoldDB" id="A0AAJ0D9N5"/>
<feature type="region of interest" description="Disordered" evidence="1">
    <location>
        <begin position="170"/>
        <end position="192"/>
    </location>
</feature>
<feature type="region of interest" description="Disordered" evidence="1">
    <location>
        <begin position="204"/>
        <end position="255"/>
    </location>
</feature>
<keyword evidence="4" id="KW-1185">Reference proteome</keyword>
<accession>A0AAJ0D9N5</accession>
<dbReference type="Pfam" id="PF18596">
    <property type="entry name" value="Sld7_C"/>
    <property type="match status" value="1"/>
</dbReference>
<sequence length="439" mass="47870">MISRATLYLDEDNSLGDLYFEDIRQSVSELPLHNGASLQFLCVVETTKIPLYLIVGSPCSIRTEDTALQSWLYSIVWQHNSVSNPNYEAWWRTARPDSPLGILVSVGSAGIDRYNVNTSTPPITELLLYATRVPSLHEQDNQLHQIGRDEVAVDTASISLQALAISSKLRHATPTAEPTPPISPNAHEPADDAAFLPIPMNANEEHIYEPPVRKRKDVFDEATERKKKARRKGGEGVSGAAAPSKPGTSMPSLHRRSISHGQTISIQARTLSRSPSVASSRPPTAVAAGPQRSSLSRVESLAGTSEPGVEGKNKDIISRTVMAGMRLYGLIQKKNRKSLSSGQASPAVDTSFESLEDRREDEEYKLIYHQAYRGTCIAFRSSIAIQDLQPWSEAVRDVVDKLLMVFCDDPMAGGLAGRVDKLTPGGRKAFGSGWANGVS</sequence>
<organism evidence="3 4">
    <name type="scientific">Extremus antarcticus</name>
    <dbReference type="NCBI Taxonomy" id="702011"/>
    <lineage>
        <taxon>Eukaryota</taxon>
        <taxon>Fungi</taxon>
        <taxon>Dikarya</taxon>
        <taxon>Ascomycota</taxon>
        <taxon>Pezizomycotina</taxon>
        <taxon>Dothideomycetes</taxon>
        <taxon>Dothideomycetidae</taxon>
        <taxon>Mycosphaerellales</taxon>
        <taxon>Extremaceae</taxon>
        <taxon>Extremus</taxon>
    </lineage>
</organism>
<feature type="compositionally biased region" description="Low complexity" evidence="1">
    <location>
        <begin position="269"/>
        <end position="288"/>
    </location>
</feature>
<dbReference type="InterPro" id="IPR041260">
    <property type="entry name" value="Sld7_C"/>
</dbReference>
<name>A0AAJ0D9N5_9PEZI</name>
<dbReference type="EMBL" id="JAWDJX010000039">
    <property type="protein sequence ID" value="KAK3049584.1"/>
    <property type="molecule type" value="Genomic_DNA"/>
</dbReference>
<feature type="compositionally biased region" description="Basic and acidic residues" evidence="1">
    <location>
        <begin position="204"/>
        <end position="224"/>
    </location>
</feature>